<reference evidence="2 3" key="2">
    <citation type="submission" date="2018-11" db="EMBL/GenBank/DDBJ databases">
        <authorList>
            <consortium name="Pathogen Informatics"/>
        </authorList>
    </citation>
    <scope>NUCLEOTIDE SEQUENCE [LARGE SCALE GENOMIC DNA]</scope>
</reference>
<dbReference type="Pfam" id="PF00059">
    <property type="entry name" value="Lectin_C"/>
    <property type="match status" value="1"/>
</dbReference>
<dbReference type="CDD" id="cd00037">
    <property type="entry name" value="CLECT"/>
    <property type="match status" value="1"/>
</dbReference>
<dbReference type="Gene3D" id="3.10.100.10">
    <property type="entry name" value="Mannose-Binding Protein A, subunit A"/>
    <property type="match status" value="1"/>
</dbReference>
<dbReference type="InterPro" id="IPR016186">
    <property type="entry name" value="C-type_lectin-like/link_sf"/>
</dbReference>
<reference evidence="4" key="1">
    <citation type="submission" date="2016-06" db="UniProtKB">
        <authorList>
            <consortium name="WormBaseParasite"/>
        </authorList>
    </citation>
    <scope>IDENTIFICATION</scope>
</reference>
<dbReference type="SUPFAM" id="SSF56436">
    <property type="entry name" value="C-type lectin-like"/>
    <property type="match status" value="1"/>
</dbReference>
<gene>
    <name evidence="2" type="ORF">TCNE_LOCUS11088</name>
</gene>
<dbReference type="PROSITE" id="PS50041">
    <property type="entry name" value="C_TYPE_LECTIN_2"/>
    <property type="match status" value="1"/>
</dbReference>
<evidence type="ECO:0000313" key="3">
    <source>
        <dbReference type="Proteomes" id="UP000050794"/>
    </source>
</evidence>
<dbReference type="Proteomes" id="UP000050794">
    <property type="component" value="Unassembled WGS sequence"/>
</dbReference>
<keyword evidence="3" id="KW-1185">Reference proteome</keyword>
<feature type="domain" description="C-type lectin" evidence="1">
    <location>
        <begin position="72"/>
        <end position="186"/>
    </location>
</feature>
<name>A0A183URG8_TOXCA</name>
<evidence type="ECO:0000259" key="1">
    <source>
        <dbReference type="PROSITE" id="PS50041"/>
    </source>
</evidence>
<organism evidence="3 4">
    <name type="scientific">Toxocara canis</name>
    <name type="common">Canine roundworm</name>
    <dbReference type="NCBI Taxonomy" id="6265"/>
    <lineage>
        <taxon>Eukaryota</taxon>
        <taxon>Metazoa</taxon>
        <taxon>Ecdysozoa</taxon>
        <taxon>Nematoda</taxon>
        <taxon>Chromadorea</taxon>
        <taxon>Rhabditida</taxon>
        <taxon>Spirurina</taxon>
        <taxon>Ascaridomorpha</taxon>
        <taxon>Ascaridoidea</taxon>
        <taxon>Toxocaridae</taxon>
        <taxon>Toxocara</taxon>
    </lineage>
</organism>
<dbReference type="WBParaSite" id="TCNE_0001108801-mRNA-1">
    <property type="protein sequence ID" value="TCNE_0001108801-mRNA-1"/>
    <property type="gene ID" value="TCNE_0001108801"/>
</dbReference>
<dbReference type="EMBL" id="UYWY01020735">
    <property type="protein sequence ID" value="VDM42409.1"/>
    <property type="molecule type" value="Genomic_DNA"/>
</dbReference>
<dbReference type="AlphaFoldDB" id="A0A183URG8"/>
<accession>A0A183URG8</accession>
<sequence>MASDCREVSAGIGLFSLLALTPGEEAHLMAPCCTWHADLSLTSMIAFCLLLTLAISVANANRCDPGWRYSPFTRKCYRFYDHETMWPSAEFSCLFKGGHLISIHSYTDNRFAIELARGAETVWLGNAQFGSSKEYIWSDHTAYNYESWPDRKRPEKIKTKPCTKLNTTSGEWFQSCCKDPAPYICQKELSDSNAMYRNSEELLGHTSEDRRLESNEDFRRRFFL</sequence>
<dbReference type="InterPro" id="IPR016187">
    <property type="entry name" value="CTDL_fold"/>
</dbReference>
<protein>
    <submittedName>
        <fullName evidence="4">Neurocan core protein</fullName>
    </submittedName>
</protein>
<dbReference type="SMART" id="SM00034">
    <property type="entry name" value="CLECT"/>
    <property type="match status" value="1"/>
</dbReference>
<evidence type="ECO:0000313" key="2">
    <source>
        <dbReference type="EMBL" id="VDM42409.1"/>
    </source>
</evidence>
<dbReference type="InterPro" id="IPR050111">
    <property type="entry name" value="C-type_lectin/snaclec_domain"/>
</dbReference>
<proteinExistence type="predicted"/>
<dbReference type="InterPro" id="IPR001304">
    <property type="entry name" value="C-type_lectin-like"/>
</dbReference>
<evidence type="ECO:0000313" key="4">
    <source>
        <dbReference type="WBParaSite" id="TCNE_0001108801-mRNA-1"/>
    </source>
</evidence>
<dbReference type="PANTHER" id="PTHR22803">
    <property type="entry name" value="MANNOSE, PHOSPHOLIPASE, LECTIN RECEPTOR RELATED"/>
    <property type="match status" value="1"/>
</dbReference>